<dbReference type="EMBL" id="CP063458">
    <property type="protein sequence ID" value="QOV91051.1"/>
    <property type="molecule type" value="Genomic_DNA"/>
</dbReference>
<evidence type="ECO:0000256" key="2">
    <source>
        <dbReference type="SAM" id="SignalP"/>
    </source>
</evidence>
<keyword evidence="2" id="KW-0732">Signal</keyword>
<feature type="region of interest" description="Disordered" evidence="1">
    <location>
        <begin position="573"/>
        <end position="595"/>
    </location>
</feature>
<organism evidence="3 4">
    <name type="scientific">Humisphaera borealis</name>
    <dbReference type="NCBI Taxonomy" id="2807512"/>
    <lineage>
        <taxon>Bacteria</taxon>
        <taxon>Pseudomonadati</taxon>
        <taxon>Planctomycetota</taxon>
        <taxon>Phycisphaerae</taxon>
        <taxon>Tepidisphaerales</taxon>
        <taxon>Tepidisphaeraceae</taxon>
        <taxon>Humisphaera</taxon>
    </lineage>
</organism>
<sequence length="595" mass="61966">MSRFARASARKVLLRAVVCVVAASHAAGCYPTADQGGPRTALSDDEQNRVGMVTISQPIFHPIVDESDDSTNIDFGKLKDVDALWDELSKPNIGAATIALSQRSFAASVAVAGPTIDKTQTQTLNTSGGKVTENTTTSTSTVAQKTPAAPAVPAALGPGSAEDRLLALLAASGAKPTLPPDVRASLVQSYRAYMQNIEAFANRGDFIEEGWLPYRVQFMLTAEPGWYTAKNDYDAVAHVAFGKDKDSIQVVSVMPTETAQVIEDLNASFRSFALALALSGGYGPVAGSAEVKSLEALAERLEGQRMNTNLIVSYPKANEVRVRVRPSLTGVRGNQRDLQPTSRLMTAIVRVPKKAADGKIRVTQAALNAMGKSGTGDAATMSAEAVTEVIVQLKGEYAPGPRDRGKGIDLSPSSTVVKWSNEWTYTATLPAWEAPKPPAAIKVSELAGAFHPSVKDAKQGFVAVAYTLSLPKDAKDLKIEVAGAADGVWTAPAPAARAGVLAVPIARPLAEATDVTLAVRFSATVPAGGGAAHELNASKLVTVPVPSSADDADKDPNVKVSGMAVDALNLKLSPGAAGDKTDVKVAPPSPAAGSK</sequence>
<protein>
    <recommendedName>
        <fullName evidence="5">Lipoprotein</fullName>
    </recommendedName>
</protein>
<name>A0A7M2X1N8_9BACT</name>
<feature type="signal peptide" evidence="2">
    <location>
        <begin position="1"/>
        <end position="26"/>
    </location>
</feature>
<evidence type="ECO:0000256" key="1">
    <source>
        <dbReference type="SAM" id="MobiDB-lite"/>
    </source>
</evidence>
<evidence type="ECO:0000313" key="4">
    <source>
        <dbReference type="Proteomes" id="UP000593765"/>
    </source>
</evidence>
<dbReference type="RefSeq" id="WP_206294160.1">
    <property type="nucleotide sequence ID" value="NZ_CP063458.1"/>
</dbReference>
<keyword evidence="4" id="KW-1185">Reference proteome</keyword>
<reference evidence="3 4" key="1">
    <citation type="submission" date="2020-10" db="EMBL/GenBank/DDBJ databases">
        <title>Wide distribution of Phycisphaera-like planctomycetes from WD2101 soil group in peatlands and genome analysis of the first cultivated representative.</title>
        <authorList>
            <person name="Dedysh S.N."/>
            <person name="Beletsky A.V."/>
            <person name="Ivanova A."/>
            <person name="Kulichevskaya I.S."/>
            <person name="Suzina N.E."/>
            <person name="Philippov D.A."/>
            <person name="Rakitin A.L."/>
            <person name="Mardanov A.V."/>
            <person name="Ravin N.V."/>
        </authorList>
    </citation>
    <scope>NUCLEOTIDE SEQUENCE [LARGE SCALE GENOMIC DNA]</scope>
    <source>
        <strain evidence="3 4">M1803</strain>
    </source>
</reference>
<evidence type="ECO:0008006" key="5">
    <source>
        <dbReference type="Google" id="ProtNLM"/>
    </source>
</evidence>
<dbReference type="KEGG" id="hbs:IPV69_06735"/>
<accession>A0A7M2X1N8</accession>
<feature type="chain" id="PRO_5034236881" description="Lipoprotein" evidence="2">
    <location>
        <begin position="27"/>
        <end position="595"/>
    </location>
</feature>
<dbReference type="AlphaFoldDB" id="A0A7M2X1N8"/>
<dbReference type="Proteomes" id="UP000593765">
    <property type="component" value="Chromosome"/>
</dbReference>
<proteinExistence type="predicted"/>
<gene>
    <name evidence="3" type="ORF">IPV69_06735</name>
</gene>
<evidence type="ECO:0000313" key="3">
    <source>
        <dbReference type="EMBL" id="QOV91051.1"/>
    </source>
</evidence>